<feature type="compositionally biased region" description="Basic and acidic residues" evidence="1">
    <location>
        <begin position="65"/>
        <end position="74"/>
    </location>
</feature>
<accession>A0A6A4DK54</accession>
<evidence type="ECO:0000313" key="2">
    <source>
        <dbReference type="EMBL" id="KAE9306808.1"/>
    </source>
</evidence>
<feature type="compositionally biased region" description="Polar residues" evidence="1">
    <location>
        <begin position="311"/>
        <end position="326"/>
    </location>
</feature>
<gene>
    <name evidence="2" type="ORF">PR003_g21154</name>
</gene>
<feature type="region of interest" description="Disordered" evidence="1">
    <location>
        <begin position="51"/>
        <end position="341"/>
    </location>
</feature>
<protein>
    <submittedName>
        <fullName evidence="2">Uncharacterized protein</fullName>
    </submittedName>
</protein>
<sequence>MECLLEKLSTGPYCNGLVVAAAEDRAEGDRLLVEGGGRPTKSRGRTAKLAGGLAMSGPQGCCQRSRRDDADGRLDGAASRLPVADLRPRAKTSTQSARSRGHLGRAANSCRADESADDNSDYGERSGDAIAVDTEDTKHSTGYNEDGSKYESDNRADEARHEHSRLANGEDAADPAARLAKPIGTVTPGPEDAAASTTDTTDMTTTTDTTNTPLTTDTTNTPITTGTTTMRPPASPADTSAAPMTTSMAASDSGDAVSSNEAASTDDGSVTGTPSRRLADTDNYGAQGRCSDGTGCEKKKRGGGDPACDDSGNNGDATSCNDTTYSGDDASRAAHAEQQQR</sequence>
<feature type="compositionally biased region" description="Polar residues" evidence="1">
    <location>
        <begin position="256"/>
        <end position="274"/>
    </location>
</feature>
<proteinExistence type="predicted"/>
<evidence type="ECO:0000313" key="3">
    <source>
        <dbReference type="Proteomes" id="UP000434957"/>
    </source>
</evidence>
<feature type="compositionally biased region" description="Low complexity" evidence="1">
    <location>
        <begin position="236"/>
        <end position="253"/>
    </location>
</feature>
<name>A0A6A4DK54_9STRA</name>
<comment type="caution">
    <text evidence="2">The sequence shown here is derived from an EMBL/GenBank/DDBJ whole genome shotgun (WGS) entry which is preliminary data.</text>
</comment>
<keyword evidence="3" id="KW-1185">Reference proteome</keyword>
<feature type="compositionally biased region" description="Basic and acidic residues" evidence="1">
    <location>
        <begin position="146"/>
        <end position="165"/>
    </location>
</feature>
<dbReference type="EMBL" id="QXFT01001955">
    <property type="protein sequence ID" value="KAE9306808.1"/>
    <property type="molecule type" value="Genomic_DNA"/>
</dbReference>
<reference evidence="2 3" key="1">
    <citation type="submission" date="2018-08" db="EMBL/GenBank/DDBJ databases">
        <title>Genomic investigation of the strawberry pathogen Phytophthora fragariae indicates pathogenicity is determined by transcriptional variation in three key races.</title>
        <authorList>
            <person name="Adams T.M."/>
            <person name="Armitage A.D."/>
            <person name="Sobczyk M.K."/>
            <person name="Bates H.J."/>
            <person name="Dunwell J.M."/>
            <person name="Nellist C.F."/>
            <person name="Harrison R.J."/>
        </authorList>
    </citation>
    <scope>NUCLEOTIDE SEQUENCE [LARGE SCALE GENOMIC DNA]</scope>
    <source>
        <strain evidence="2 3">SCRP333</strain>
    </source>
</reference>
<evidence type="ECO:0000256" key="1">
    <source>
        <dbReference type="SAM" id="MobiDB-lite"/>
    </source>
</evidence>
<dbReference type="Proteomes" id="UP000434957">
    <property type="component" value="Unassembled WGS sequence"/>
</dbReference>
<feature type="compositionally biased region" description="Basic and acidic residues" evidence="1">
    <location>
        <begin position="329"/>
        <end position="341"/>
    </location>
</feature>
<feature type="compositionally biased region" description="Low complexity" evidence="1">
    <location>
        <begin position="197"/>
        <end position="229"/>
    </location>
</feature>
<dbReference type="AlphaFoldDB" id="A0A6A4DK54"/>
<organism evidence="2 3">
    <name type="scientific">Phytophthora rubi</name>
    <dbReference type="NCBI Taxonomy" id="129364"/>
    <lineage>
        <taxon>Eukaryota</taxon>
        <taxon>Sar</taxon>
        <taxon>Stramenopiles</taxon>
        <taxon>Oomycota</taxon>
        <taxon>Peronosporomycetes</taxon>
        <taxon>Peronosporales</taxon>
        <taxon>Peronosporaceae</taxon>
        <taxon>Phytophthora</taxon>
    </lineage>
</organism>